<keyword evidence="3 5" id="KW-0547">Nucleotide-binding</keyword>
<dbReference type="InterPro" id="IPR011009">
    <property type="entry name" value="Kinase-like_dom_sf"/>
</dbReference>
<feature type="region of interest" description="Disordered" evidence="6">
    <location>
        <begin position="336"/>
        <end position="356"/>
    </location>
</feature>
<dbReference type="PROSITE" id="PS00108">
    <property type="entry name" value="PROTEIN_KINASE_ST"/>
    <property type="match status" value="1"/>
</dbReference>
<evidence type="ECO:0000256" key="6">
    <source>
        <dbReference type="SAM" id="MobiDB-lite"/>
    </source>
</evidence>
<dbReference type="SUPFAM" id="SSF56112">
    <property type="entry name" value="Protein kinase-like (PK-like)"/>
    <property type="match status" value="1"/>
</dbReference>
<dbReference type="EMBL" id="LR593887">
    <property type="protein sequence ID" value="VTR97944.1"/>
    <property type="molecule type" value="Genomic_DNA"/>
</dbReference>
<dbReference type="InterPro" id="IPR001611">
    <property type="entry name" value="Leu-rich_rpt"/>
</dbReference>
<dbReference type="RefSeq" id="WP_162656484.1">
    <property type="nucleotide sequence ID" value="NZ_LR593887.1"/>
</dbReference>
<dbReference type="Pfam" id="PF25372">
    <property type="entry name" value="DUF7885"/>
    <property type="match status" value="1"/>
</dbReference>
<dbReference type="PROSITE" id="PS50011">
    <property type="entry name" value="PROTEIN_KINASE_DOM"/>
    <property type="match status" value="1"/>
</dbReference>
<dbReference type="Pfam" id="PF13516">
    <property type="entry name" value="LRR_6"/>
    <property type="match status" value="2"/>
</dbReference>
<feature type="region of interest" description="Disordered" evidence="6">
    <location>
        <begin position="429"/>
        <end position="481"/>
    </location>
</feature>
<dbReference type="SMART" id="SM00220">
    <property type="entry name" value="S_TKc"/>
    <property type="match status" value="1"/>
</dbReference>
<dbReference type="PANTHER" id="PTHR13318:SF247">
    <property type="entry name" value="GH16156P"/>
    <property type="match status" value="1"/>
</dbReference>
<dbReference type="KEGG" id="tim:GMBLW1_27010"/>
<protein>
    <recommendedName>
        <fullName evidence="7">Protein kinase domain-containing protein</fullName>
    </recommendedName>
</protein>
<feature type="binding site" evidence="5">
    <location>
        <position position="178"/>
    </location>
    <ligand>
        <name>ATP</name>
        <dbReference type="ChEBI" id="CHEBI:30616"/>
    </ligand>
</feature>
<keyword evidence="1" id="KW-0433">Leucine-rich repeat</keyword>
<evidence type="ECO:0000256" key="4">
    <source>
        <dbReference type="ARBA" id="ARBA00022840"/>
    </source>
</evidence>
<dbReference type="InParanoid" id="A0A6C2YJ37"/>
<feature type="domain" description="Protein kinase" evidence="7">
    <location>
        <begin position="149"/>
        <end position="427"/>
    </location>
</feature>
<dbReference type="AlphaFoldDB" id="A0A6C2YJ37"/>
<proteinExistence type="predicted"/>
<feature type="compositionally biased region" description="Pro residues" evidence="6">
    <location>
        <begin position="440"/>
        <end position="452"/>
    </location>
</feature>
<evidence type="ECO:0000256" key="2">
    <source>
        <dbReference type="ARBA" id="ARBA00022737"/>
    </source>
</evidence>
<keyword evidence="9" id="KW-1185">Reference proteome</keyword>
<dbReference type="InterPro" id="IPR006553">
    <property type="entry name" value="Leu-rich_rpt_Cys-con_subtyp"/>
</dbReference>
<dbReference type="InterPro" id="IPR057207">
    <property type="entry name" value="FBXL15_LRR"/>
</dbReference>
<dbReference type="GO" id="GO:0004674">
    <property type="term" value="F:protein serine/threonine kinase activity"/>
    <property type="evidence" value="ECO:0007669"/>
    <property type="project" value="UniProtKB-KW"/>
</dbReference>
<dbReference type="InterPro" id="IPR032675">
    <property type="entry name" value="LRR_dom_sf"/>
</dbReference>
<evidence type="ECO:0000256" key="1">
    <source>
        <dbReference type="ARBA" id="ARBA00022614"/>
    </source>
</evidence>
<evidence type="ECO:0000259" key="7">
    <source>
        <dbReference type="PROSITE" id="PS50011"/>
    </source>
</evidence>
<dbReference type="GO" id="GO:0019005">
    <property type="term" value="C:SCF ubiquitin ligase complex"/>
    <property type="evidence" value="ECO:0007669"/>
    <property type="project" value="TreeGrafter"/>
</dbReference>
<keyword evidence="8" id="KW-0418">Kinase</keyword>
<keyword evidence="4 5" id="KW-0067">ATP-binding</keyword>
<dbReference type="SMART" id="SM00367">
    <property type="entry name" value="LRR_CC"/>
    <property type="match status" value="6"/>
</dbReference>
<dbReference type="InterPro" id="IPR017441">
    <property type="entry name" value="Protein_kinase_ATP_BS"/>
</dbReference>
<dbReference type="SUPFAM" id="SSF52047">
    <property type="entry name" value="RNI-like"/>
    <property type="match status" value="1"/>
</dbReference>
<name>A0A6C2YJ37_9BACT</name>
<dbReference type="Gene3D" id="1.10.510.10">
    <property type="entry name" value="Transferase(Phosphotransferase) domain 1"/>
    <property type="match status" value="1"/>
</dbReference>
<feature type="compositionally biased region" description="Low complexity" evidence="6">
    <location>
        <begin position="430"/>
        <end position="439"/>
    </location>
</feature>
<dbReference type="GO" id="GO:0031146">
    <property type="term" value="P:SCF-dependent proteasomal ubiquitin-dependent protein catabolic process"/>
    <property type="evidence" value="ECO:0007669"/>
    <property type="project" value="TreeGrafter"/>
</dbReference>
<keyword evidence="2" id="KW-0677">Repeat</keyword>
<dbReference type="GO" id="GO:0005524">
    <property type="term" value="F:ATP binding"/>
    <property type="evidence" value="ECO:0007669"/>
    <property type="project" value="UniProtKB-UniRule"/>
</dbReference>
<keyword evidence="8" id="KW-0723">Serine/threonine-protein kinase</keyword>
<evidence type="ECO:0000313" key="8">
    <source>
        <dbReference type="EMBL" id="VIP01259.1"/>
    </source>
</evidence>
<dbReference type="PROSITE" id="PS00107">
    <property type="entry name" value="PROTEIN_KINASE_ATP"/>
    <property type="match status" value="1"/>
</dbReference>
<dbReference type="CDD" id="cd14014">
    <property type="entry name" value="STKc_PknB_like"/>
    <property type="match status" value="1"/>
</dbReference>
<keyword evidence="8" id="KW-0808">Transferase</keyword>
<gene>
    <name evidence="8" type="ORF">GMBLW1_27010</name>
</gene>
<evidence type="ECO:0000313" key="9">
    <source>
        <dbReference type="Proteomes" id="UP000464378"/>
    </source>
</evidence>
<dbReference type="Pfam" id="PF00069">
    <property type="entry name" value="Pkinase"/>
    <property type="match status" value="1"/>
</dbReference>
<evidence type="ECO:0000256" key="5">
    <source>
        <dbReference type="PROSITE-ProRule" id="PRU10141"/>
    </source>
</evidence>
<organism evidence="8">
    <name type="scientific">Tuwongella immobilis</name>
    <dbReference type="NCBI Taxonomy" id="692036"/>
    <lineage>
        <taxon>Bacteria</taxon>
        <taxon>Pseudomonadati</taxon>
        <taxon>Planctomycetota</taxon>
        <taxon>Planctomycetia</taxon>
        <taxon>Gemmatales</taxon>
        <taxon>Gemmataceae</taxon>
        <taxon>Tuwongella</taxon>
    </lineage>
</organism>
<reference evidence="8" key="1">
    <citation type="submission" date="2019-04" db="EMBL/GenBank/DDBJ databases">
        <authorList>
            <consortium name="Science for Life Laboratories"/>
        </authorList>
    </citation>
    <scope>NUCLEOTIDE SEQUENCE</scope>
    <source>
        <strain evidence="8">MBLW1</strain>
    </source>
</reference>
<evidence type="ECO:0000256" key="3">
    <source>
        <dbReference type="ARBA" id="ARBA00022741"/>
    </source>
</evidence>
<dbReference type="Gene3D" id="3.80.10.10">
    <property type="entry name" value="Ribonuclease Inhibitor"/>
    <property type="match status" value="1"/>
</dbReference>
<dbReference type="InterPro" id="IPR008271">
    <property type="entry name" value="Ser/Thr_kinase_AS"/>
</dbReference>
<dbReference type="InterPro" id="IPR000719">
    <property type="entry name" value="Prot_kinase_dom"/>
</dbReference>
<dbReference type="PANTHER" id="PTHR13318">
    <property type="entry name" value="PARTNER OF PAIRED, ISOFORM B-RELATED"/>
    <property type="match status" value="1"/>
</dbReference>
<dbReference type="Proteomes" id="UP000464378">
    <property type="component" value="Chromosome"/>
</dbReference>
<sequence length="751" mass="83880">MLRFLRCIGEAVAAKGLRMLAGLAPMGEQLYDIANDAIRRYRMLHAEDQLRSDFEAVIQAAPEVVQAEADAIAADVLMFHPDEEIARLTQFLNHIPAVARQSLRRPENPQGTTIPSHADLLDPKQISGLLPTRLPTFQSGQSVPHAPQWRLVKLLGTGGFGEVWLAQHSFLDDQRAFKFCLDPVARDRLLRYEGEIVRSVMRTSQFVRADQHGIVPLLDAYLEGDFPWLAYEYIHGGDLSGVIRSISKRSPFQRGEIAYQCLKRLAKIIGSFHTQTTPIIHRDLKPANILLKPIANGQHLLKVTDFGISQIAADHEIQQLTRSTPRQTLGATYRGSYTPLYASPQQKRGHRPDPRDDVHALGIITWQLLIGDLEAERPAGRWRRRLADYQIPDAFLELLESCWDDDPSERPANAAELAAKLQSCPVTGKPPATAPVANVAPPPPEPEEPSPATPAREFAQPVPPQPVEEAPPAATASESDGVPIQIPIKGRWYAAALDDFDWKKVCSTPADVIVRPSEHYRLDVSRSITDKAMARFQELESLTNLTDVSFKKCLQFSESSLEFLTKLTSIMDLSFDGCLQITDDAIAIIKPLHRLVDLDLSECEEITDQGIAHLREFPDLMILDIRDCSKITDRGLELLQSLSKLQYLYLEGFRHITDESLKILSRLSQLIVLDLTDCQQITDAGLAHLIACQQLESLDLSFCAEITDTGLMQLTQLPKLETLTIINCKNISISGMNQFREVLPKCKIRIS</sequence>
<accession>A0A6C2YJ37</accession>
<dbReference type="EMBL" id="LR586016">
    <property type="protein sequence ID" value="VIP01259.1"/>
    <property type="molecule type" value="Genomic_DNA"/>
</dbReference>
<dbReference type="PRINTS" id="PR00364">
    <property type="entry name" value="DISEASERSIST"/>
</dbReference>